<dbReference type="GO" id="GO:0016787">
    <property type="term" value="F:hydrolase activity"/>
    <property type="evidence" value="ECO:0007669"/>
    <property type="project" value="UniProtKB-KW"/>
</dbReference>
<dbReference type="Pfam" id="PF13088">
    <property type="entry name" value="BNR_2"/>
    <property type="match status" value="1"/>
</dbReference>
<name>A0ABT1U646_9GAMM</name>
<keyword evidence="4" id="KW-0732">Signal</keyword>
<protein>
    <recommendedName>
        <fullName evidence="3">exo-alpha-sialidase</fullName>
        <ecNumber evidence="3">3.2.1.18</ecNumber>
    </recommendedName>
</protein>
<comment type="similarity">
    <text evidence="2">Belongs to the glycosyl hydrolase 33 family.</text>
</comment>
<dbReference type="PROSITE" id="PS01159">
    <property type="entry name" value="WW_DOMAIN_1"/>
    <property type="match status" value="1"/>
</dbReference>
<evidence type="ECO:0000259" key="5">
    <source>
        <dbReference type="PROSITE" id="PS01159"/>
    </source>
</evidence>
<reference evidence="6 7" key="1">
    <citation type="submission" date="2022-07" db="EMBL/GenBank/DDBJ databases">
        <title>Methylomonas rivi sp. nov., Methylomonas rosea sp. nov., Methylomonas aureus sp. nov. and Methylomonas subterranea sp. nov., four novel methanotrophs isolated from a freshwater creek and the deep terrestrial subsurface.</title>
        <authorList>
            <person name="Abin C."/>
            <person name="Sankaranarayanan K."/>
            <person name="Garner C."/>
            <person name="Sindelar R."/>
            <person name="Kotary K."/>
            <person name="Garner R."/>
            <person name="Barclay S."/>
            <person name="Lawson P."/>
            <person name="Krumholz L."/>
        </authorList>
    </citation>
    <scope>NUCLEOTIDE SEQUENCE [LARGE SCALE GENOMIC DNA]</scope>
    <source>
        <strain evidence="6 7">WSC-6</strain>
    </source>
</reference>
<evidence type="ECO:0000256" key="1">
    <source>
        <dbReference type="ARBA" id="ARBA00000427"/>
    </source>
</evidence>
<feature type="chain" id="PRO_5045524169" description="exo-alpha-sialidase" evidence="4">
    <location>
        <begin position="23"/>
        <end position="403"/>
    </location>
</feature>
<dbReference type="InterPro" id="IPR011040">
    <property type="entry name" value="Sialidase"/>
</dbReference>
<organism evidence="6 7">
    <name type="scientific">Methylomonas rivi</name>
    <dbReference type="NCBI Taxonomy" id="2952226"/>
    <lineage>
        <taxon>Bacteria</taxon>
        <taxon>Pseudomonadati</taxon>
        <taxon>Pseudomonadota</taxon>
        <taxon>Gammaproteobacteria</taxon>
        <taxon>Methylococcales</taxon>
        <taxon>Methylococcaceae</taxon>
        <taxon>Methylomonas</taxon>
    </lineage>
</organism>
<dbReference type="InterPro" id="IPR001202">
    <property type="entry name" value="WW_dom"/>
</dbReference>
<keyword evidence="7" id="KW-1185">Reference proteome</keyword>
<evidence type="ECO:0000256" key="4">
    <source>
        <dbReference type="SAM" id="SignalP"/>
    </source>
</evidence>
<dbReference type="PANTHER" id="PTHR10628">
    <property type="entry name" value="SIALIDASE"/>
    <property type="match status" value="1"/>
</dbReference>
<dbReference type="InterPro" id="IPR026856">
    <property type="entry name" value="Sialidase_fam"/>
</dbReference>
<comment type="catalytic activity">
    <reaction evidence="1">
        <text>Hydrolysis of alpha-(2-&gt;3)-, alpha-(2-&gt;6)-, alpha-(2-&gt;8)- glycosidic linkages of terminal sialic acid residues in oligosaccharides, glycoproteins, glycolipids, colominic acid and synthetic substrates.</text>
        <dbReference type="EC" id="3.2.1.18"/>
    </reaction>
</comment>
<evidence type="ECO:0000256" key="2">
    <source>
        <dbReference type="ARBA" id="ARBA00009348"/>
    </source>
</evidence>
<dbReference type="InterPro" id="IPR036278">
    <property type="entry name" value="Sialidase_sf"/>
</dbReference>
<feature type="signal peptide" evidence="4">
    <location>
        <begin position="1"/>
        <end position="22"/>
    </location>
</feature>
<sequence length="403" mass="43561">MRKLRKFILIVLVLSLPGCGQLGDRQNAGTVVFVNPLNRQFAGRNVLSFDVYAEEGILHALVAVETAKPKQPYIGYLRSEDGGSSWSKPVEIGQYATATVESGAGNDVQIAAYGKSLMAIWQVTGEIPGMGPLQAVYSRDGGQSWLPGANPTGSEADQSHADLVADHAGRFHLVWLDDRDENGHQGLRYARSSDLGRHWEMAQTIDESTCSCCWNRLALGLDGQLNALYRDMEPRDMALAQSFDAGQNWRRVSTVGAFNWVFDGCPHNGGALAWGGAQTWHGLVWTGAENKAGLYYVRSTDNGNSWSKPQAMGGESLAFHSDIADMGNERLLAVWDAMGADGSSVMLGESFDHGGHWTVARQISAPGNSAVFPRVVATPSGVLAMWIEQKPGAAKQWVAALLK</sequence>
<gene>
    <name evidence="6" type="ORF">NP596_12780</name>
</gene>
<evidence type="ECO:0000313" key="6">
    <source>
        <dbReference type="EMBL" id="MCQ8129329.1"/>
    </source>
</evidence>
<proteinExistence type="inferred from homology"/>
<keyword evidence="6" id="KW-0378">Hydrolase</keyword>
<evidence type="ECO:0000313" key="7">
    <source>
        <dbReference type="Proteomes" id="UP001524586"/>
    </source>
</evidence>
<feature type="domain" description="WW" evidence="5">
    <location>
        <begin position="285"/>
        <end position="309"/>
    </location>
</feature>
<comment type="caution">
    <text evidence="6">The sequence shown here is derived from an EMBL/GenBank/DDBJ whole genome shotgun (WGS) entry which is preliminary data.</text>
</comment>
<dbReference type="Gene3D" id="2.120.10.10">
    <property type="match status" value="2"/>
</dbReference>
<dbReference type="RefSeq" id="WP_256615750.1">
    <property type="nucleotide sequence ID" value="NZ_JANIBK010000067.1"/>
</dbReference>
<dbReference type="PANTHER" id="PTHR10628:SF30">
    <property type="entry name" value="EXO-ALPHA-SIALIDASE"/>
    <property type="match status" value="1"/>
</dbReference>
<dbReference type="Proteomes" id="UP001524586">
    <property type="component" value="Unassembled WGS sequence"/>
</dbReference>
<dbReference type="CDD" id="cd15482">
    <property type="entry name" value="Sialidase_non-viral"/>
    <property type="match status" value="2"/>
</dbReference>
<dbReference type="EMBL" id="JANIBK010000067">
    <property type="protein sequence ID" value="MCQ8129329.1"/>
    <property type="molecule type" value="Genomic_DNA"/>
</dbReference>
<dbReference type="SUPFAM" id="SSF50939">
    <property type="entry name" value="Sialidases"/>
    <property type="match status" value="1"/>
</dbReference>
<dbReference type="EC" id="3.2.1.18" evidence="3"/>
<evidence type="ECO:0000256" key="3">
    <source>
        <dbReference type="ARBA" id="ARBA00012733"/>
    </source>
</evidence>
<accession>A0ABT1U646</accession>